<sequence>MLEFQEYLKIIVSLIVIINPLGNSPIFLSVTEGQKPKQRNKTARMTAVSVGIILILSLLFGGGILKIFGIDIPSFKVGSGILILIMSISMLHARVSESKHTTEEAQEAGEKDNVSVVPLGIPLLAGPGAISTVIVCAHHSATWGHKLILIGIVVVIAFIIWVVLRLASSIGDAIGTTGINIGTRLMGLILAAVAVEFISQGLIVLFPVLNG</sequence>
<accession>A0A3B0TMZ0</accession>
<feature type="transmembrane region" description="Helical" evidence="7">
    <location>
        <begin position="147"/>
        <end position="164"/>
    </location>
</feature>
<evidence type="ECO:0000256" key="4">
    <source>
        <dbReference type="ARBA" id="ARBA00022692"/>
    </source>
</evidence>
<evidence type="ECO:0000256" key="2">
    <source>
        <dbReference type="ARBA" id="ARBA00009784"/>
    </source>
</evidence>
<dbReference type="EMBL" id="UOEN01000233">
    <property type="protein sequence ID" value="VAW14707.1"/>
    <property type="molecule type" value="Genomic_DNA"/>
</dbReference>
<name>A0A3B0TMZ0_9ZZZZ</name>
<dbReference type="GO" id="GO:0005886">
    <property type="term" value="C:plasma membrane"/>
    <property type="evidence" value="ECO:0007669"/>
    <property type="project" value="UniProtKB-SubCell"/>
</dbReference>
<protein>
    <submittedName>
        <fullName evidence="8">UPF0056 inner membrane protein YchE</fullName>
    </submittedName>
</protein>
<feature type="transmembrane region" description="Helical" evidence="7">
    <location>
        <begin position="6"/>
        <end position="30"/>
    </location>
</feature>
<evidence type="ECO:0000256" key="5">
    <source>
        <dbReference type="ARBA" id="ARBA00022989"/>
    </source>
</evidence>
<dbReference type="Pfam" id="PF01914">
    <property type="entry name" value="MarC"/>
    <property type="match status" value="1"/>
</dbReference>
<feature type="transmembrane region" description="Helical" evidence="7">
    <location>
        <begin position="116"/>
        <end position="141"/>
    </location>
</feature>
<evidence type="ECO:0000256" key="7">
    <source>
        <dbReference type="SAM" id="Phobius"/>
    </source>
</evidence>
<dbReference type="PANTHER" id="PTHR33508">
    <property type="entry name" value="UPF0056 MEMBRANE PROTEIN YHCE"/>
    <property type="match status" value="1"/>
</dbReference>
<keyword evidence="3" id="KW-1003">Cell membrane</keyword>
<proteinExistence type="inferred from homology"/>
<dbReference type="AlphaFoldDB" id="A0A3B0TMZ0"/>
<evidence type="ECO:0000256" key="6">
    <source>
        <dbReference type="ARBA" id="ARBA00023136"/>
    </source>
</evidence>
<keyword evidence="6 7" id="KW-0472">Membrane</keyword>
<keyword evidence="5 7" id="KW-1133">Transmembrane helix</keyword>
<evidence type="ECO:0000256" key="1">
    <source>
        <dbReference type="ARBA" id="ARBA00004651"/>
    </source>
</evidence>
<evidence type="ECO:0000256" key="3">
    <source>
        <dbReference type="ARBA" id="ARBA00022475"/>
    </source>
</evidence>
<feature type="transmembrane region" description="Helical" evidence="7">
    <location>
        <begin position="42"/>
        <end position="65"/>
    </location>
</feature>
<gene>
    <name evidence="8" type="ORF">MNBD_BACTEROID05-1237</name>
</gene>
<comment type="subcellular location">
    <subcellularLocation>
        <location evidence="1">Cell membrane</location>
        <topology evidence="1">Multi-pass membrane protein</topology>
    </subcellularLocation>
</comment>
<evidence type="ECO:0000313" key="8">
    <source>
        <dbReference type="EMBL" id="VAW14707.1"/>
    </source>
</evidence>
<reference evidence="8" key="1">
    <citation type="submission" date="2018-06" db="EMBL/GenBank/DDBJ databases">
        <authorList>
            <person name="Zhirakovskaya E."/>
        </authorList>
    </citation>
    <scope>NUCLEOTIDE SEQUENCE</scope>
</reference>
<comment type="similarity">
    <text evidence="2">Belongs to the UPF0056 (MarC) family.</text>
</comment>
<keyword evidence="4 7" id="KW-0812">Transmembrane</keyword>
<organism evidence="8">
    <name type="scientific">hydrothermal vent metagenome</name>
    <dbReference type="NCBI Taxonomy" id="652676"/>
    <lineage>
        <taxon>unclassified sequences</taxon>
        <taxon>metagenomes</taxon>
        <taxon>ecological metagenomes</taxon>
    </lineage>
</organism>
<feature type="transmembrane region" description="Helical" evidence="7">
    <location>
        <begin position="185"/>
        <end position="209"/>
    </location>
</feature>
<feature type="transmembrane region" description="Helical" evidence="7">
    <location>
        <begin position="77"/>
        <end position="95"/>
    </location>
</feature>
<dbReference type="PANTHER" id="PTHR33508:SF1">
    <property type="entry name" value="UPF0056 MEMBRANE PROTEIN YHCE"/>
    <property type="match status" value="1"/>
</dbReference>
<dbReference type="InterPro" id="IPR002771">
    <property type="entry name" value="Multi_antbiot-R_MarC"/>
</dbReference>
<dbReference type="NCBIfam" id="TIGR00427">
    <property type="entry name" value="NAAT family transporter"/>
    <property type="match status" value="1"/>
</dbReference>